<dbReference type="EMBL" id="PUIO01000009">
    <property type="protein sequence ID" value="PQP25150.1"/>
    <property type="molecule type" value="Genomic_DNA"/>
</dbReference>
<comment type="caution">
    <text evidence="2">The sequence shown here is derived from an EMBL/GenBank/DDBJ whole genome shotgun (WGS) entry which is preliminary data.</text>
</comment>
<evidence type="ECO:0000313" key="2">
    <source>
        <dbReference type="EMBL" id="PQP25150.1"/>
    </source>
</evidence>
<protein>
    <recommendedName>
        <fullName evidence="4">Bacterial Ig domain-containing protein</fullName>
    </recommendedName>
</protein>
<keyword evidence="1" id="KW-0472">Membrane</keyword>
<dbReference type="AlphaFoldDB" id="A0A2S8JDR3"/>
<gene>
    <name evidence="2" type="ORF">C5613_09920</name>
</gene>
<name>A0A2S8JDR3_RHOOP</name>
<evidence type="ECO:0000313" key="3">
    <source>
        <dbReference type="Proteomes" id="UP000239290"/>
    </source>
</evidence>
<proteinExistence type="predicted"/>
<evidence type="ECO:0000256" key="1">
    <source>
        <dbReference type="SAM" id="Phobius"/>
    </source>
</evidence>
<sequence length="121" mass="12439">MELQLTEPVVEPGVTPTVAGVGCPPGSVVEMSVDGVPSGEVTADSAGTYSAAVASDVTDVGRYQVQADCGPVYTAPLDVVLVSQSTGATTTLLVIVFFLLIGLLIYRRRLLPVSSSGGDRR</sequence>
<accession>A0A2S8JDR3</accession>
<feature type="transmembrane region" description="Helical" evidence="1">
    <location>
        <begin position="86"/>
        <end position="106"/>
    </location>
</feature>
<dbReference type="Proteomes" id="UP000239290">
    <property type="component" value="Unassembled WGS sequence"/>
</dbReference>
<organism evidence="2 3">
    <name type="scientific">Rhodococcus opacus</name>
    <name type="common">Nocardia opaca</name>
    <dbReference type="NCBI Taxonomy" id="37919"/>
    <lineage>
        <taxon>Bacteria</taxon>
        <taxon>Bacillati</taxon>
        <taxon>Actinomycetota</taxon>
        <taxon>Actinomycetes</taxon>
        <taxon>Mycobacteriales</taxon>
        <taxon>Nocardiaceae</taxon>
        <taxon>Rhodococcus</taxon>
    </lineage>
</organism>
<evidence type="ECO:0008006" key="4">
    <source>
        <dbReference type="Google" id="ProtNLM"/>
    </source>
</evidence>
<keyword evidence="1" id="KW-0812">Transmembrane</keyword>
<keyword evidence="1" id="KW-1133">Transmembrane helix</keyword>
<reference evidence="3" key="1">
    <citation type="submission" date="2018-02" db="EMBL/GenBank/DDBJ databases">
        <title>Draft genome sequencing of Rhodococcus opacus KU647198.</title>
        <authorList>
            <person name="Zheng B.-X."/>
        </authorList>
    </citation>
    <scope>NUCLEOTIDE SEQUENCE [LARGE SCALE GENOMIC DNA]</scope>
    <source>
        <strain evidence="3">04-OD7</strain>
    </source>
</reference>